<keyword evidence="3" id="KW-1185">Reference proteome</keyword>
<feature type="region of interest" description="Disordered" evidence="1">
    <location>
        <begin position="1"/>
        <end position="20"/>
    </location>
</feature>
<name>A0A4Z2GXX3_9TELE</name>
<feature type="compositionally biased region" description="Acidic residues" evidence="1">
    <location>
        <begin position="11"/>
        <end position="20"/>
    </location>
</feature>
<comment type="caution">
    <text evidence="2">The sequence shown here is derived from an EMBL/GenBank/DDBJ whole genome shotgun (WGS) entry which is preliminary data.</text>
</comment>
<dbReference type="Proteomes" id="UP000314294">
    <property type="component" value="Unassembled WGS sequence"/>
</dbReference>
<evidence type="ECO:0000256" key="1">
    <source>
        <dbReference type="SAM" id="MobiDB-lite"/>
    </source>
</evidence>
<evidence type="ECO:0000313" key="3">
    <source>
        <dbReference type="Proteomes" id="UP000314294"/>
    </source>
</evidence>
<reference evidence="2 3" key="1">
    <citation type="submission" date="2019-03" db="EMBL/GenBank/DDBJ databases">
        <title>First draft genome of Liparis tanakae, snailfish: a comprehensive survey of snailfish specific genes.</title>
        <authorList>
            <person name="Kim W."/>
            <person name="Song I."/>
            <person name="Jeong J.-H."/>
            <person name="Kim D."/>
            <person name="Kim S."/>
            <person name="Ryu S."/>
            <person name="Song J.Y."/>
            <person name="Lee S.K."/>
        </authorList>
    </citation>
    <scope>NUCLEOTIDE SEQUENCE [LARGE SCALE GENOMIC DNA]</scope>
    <source>
        <tissue evidence="2">Muscle</tissue>
    </source>
</reference>
<accession>A0A4Z2GXX3</accession>
<organism evidence="2 3">
    <name type="scientific">Liparis tanakae</name>
    <name type="common">Tanaka's snailfish</name>
    <dbReference type="NCBI Taxonomy" id="230148"/>
    <lineage>
        <taxon>Eukaryota</taxon>
        <taxon>Metazoa</taxon>
        <taxon>Chordata</taxon>
        <taxon>Craniata</taxon>
        <taxon>Vertebrata</taxon>
        <taxon>Euteleostomi</taxon>
        <taxon>Actinopterygii</taxon>
        <taxon>Neopterygii</taxon>
        <taxon>Teleostei</taxon>
        <taxon>Neoteleostei</taxon>
        <taxon>Acanthomorphata</taxon>
        <taxon>Eupercaria</taxon>
        <taxon>Perciformes</taxon>
        <taxon>Cottioidei</taxon>
        <taxon>Cottales</taxon>
        <taxon>Liparidae</taxon>
        <taxon>Liparis</taxon>
    </lineage>
</organism>
<dbReference type="EMBL" id="SRLO01000387">
    <property type="protein sequence ID" value="TNN58161.1"/>
    <property type="molecule type" value="Genomic_DNA"/>
</dbReference>
<proteinExistence type="predicted"/>
<evidence type="ECO:0000313" key="2">
    <source>
        <dbReference type="EMBL" id="TNN58161.1"/>
    </source>
</evidence>
<protein>
    <submittedName>
        <fullName evidence="2">Uncharacterized protein</fullName>
    </submittedName>
</protein>
<sequence length="60" mass="7043">MKNKKKKEKKEEEEEEEEEEIDSSLRELLLLWRGSAANGPSVKWAGLKEARYMQHSITSH</sequence>
<dbReference type="AlphaFoldDB" id="A0A4Z2GXX3"/>
<gene>
    <name evidence="2" type="ORF">EYF80_031594</name>
</gene>